<keyword evidence="1" id="KW-0472">Membrane</keyword>
<dbReference type="KEGG" id="gti:FXF46_15780"/>
<evidence type="ECO:0000313" key="3">
    <source>
        <dbReference type="EMBL" id="QEH97764.1"/>
    </source>
</evidence>
<dbReference type="SUPFAM" id="SSF53448">
    <property type="entry name" value="Nucleotide-diphospho-sugar transferases"/>
    <property type="match status" value="1"/>
</dbReference>
<dbReference type="InterPro" id="IPR029044">
    <property type="entry name" value="Nucleotide-diphossugar_trans"/>
</dbReference>
<dbReference type="EMBL" id="CP043044">
    <property type="protein sequence ID" value="QEH97764.1"/>
    <property type="molecule type" value="Genomic_DNA"/>
</dbReference>
<dbReference type="Proteomes" id="UP000323560">
    <property type="component" value="Plasmid unnamed1"/>
</dbReference>
<evidence type="ECO:0000256" key="1">
    <source>
        <dbReference type="SAM" id="Phobius"/>
    </source>
</evidence>
<accession>A0AAP9EU49</accession>
<dbReference type="CDD" id="cd00761">
    <property type="entry name" value="Glyco_tranf_GTA_type"/>
    <property type="match status" value="1"/>
</dbReference>
<dbReference type="PANTHER" id="PTHR43646:SF3">
    <property type="entry name" value="SLR1566 PROTEIN"/>
    <property type="match status" value="1"/>
</dbReference>
<evidence type="ECO:0000259" key="2">
    <source>
        <dbReference type="Pfam" id="PF00535"/>
    </source>
</evidence>
<organism evidence="3 4">
    <name type="scientific">Gluconobacter thailandicus</name>
    <dbReference type="NCBI Taxonomy" id="257438"/>
    <lineage>
        <taxon>Bacteria</taxon>
        <taxon>Pseudomonadati</taxon>
        <taxon>Pseudomonadota</taxon>
        <taxon>Alphaproteobacteria</taxon>
        <taxon>Acetobacterales</taxon>
        <taxon>Acetobacteraceae</taxon>
        <taxon>Gluconobacter</taxon>
    </lineage>
</organism>
<dbReference type="Pfam" id="PF00535">
    <property type="entry name" value="Glycos_transf_2"/>
    <property type="match status" value="1"/>
</dbReference>
<reference evidence="3 4" key="1">
    <citation type="submission" date="2019-08" db="EMBL/GenBank/DDBJ databases">
        <title>Gluconobacter frateurii HD924 genome.</title>
        <authorList>
            <person name="Liu Y."/>
            <person name="Zhang P."/>
        </authorList>
    </citation>
    <scope>NUCLEOTIDE SEQUENCE [LARGE SCALE GENOMIC DNA]</scope>
    <source>
        <strain evidence="3 4">HD924</strain>
        <plasmid evidence="3 4">unnamed1</plasmid>
    </source>
</reference>
<dbReference type="Gene3D" id="3.90.550.10">
    <property type="entry name" value="Spore Coat Polysaccharide Biosynthesis Protein SpsA, Chain A"/>
    <property type="match status" value="1"/>
</dbReference>
<proteinExistence type="predicted"/>
<evidence type="ECO:0000313" key="4">
    <source>
        <dbReference type="Proteomes" id="UP000323560"/>
    </source>
</evidence>
<feature type="domain" description="Glycosyltransferase 2-like" evidence="2">
    <location>
        <begin position="40"/>
        <end position="161"/>
    </location>
</feature>
<protein>
    <submittedName>
        <fullName evidence="3">Glycosyltransferase</fullName>
    </submittedName>
</protein>
<dbReference type="PANTHER" id="PTHR43646">
    <property type="entry name" value="GLYCOSYLTRANSFERASE"/>
    <property type="match status" value="1"/>
</dbReference>
<keyword evidence="3" id="KW-0614">Plasmid</keyword>
<gene>
    <name evidence="3" type="ORF">FXF46_15780</name>
</gene>
<dbReference type="InterPro" id="IPR001173">
    <property type="entry name" value="Glyco_trans_2-like"/>
</dbReference>
<name>A0AAP9EU49_GLUTH</name>
<geneLocation type="plasmid" evidence="3 4">
    <name>unnamed1</name>
</geneLocation>
<sequence length="364" mass="39943">MTRKLEKLAFGAALLPLVMTLLNLPRLRRLPKQFGTTPISVLIPARDEEDTIAEAIQTVLASRGVVLELIVVDDNSSDGTLNTLQSYDDPRLRVFSAPALPDGWCGKNHACAVLAEAAQYDLMVFLDADVRLSPDALSRLSGLMSHQPDVAFLSGVPRQITGTCLEWLLLPFIHVLLVGYLPMAFDKGKDPAFAAACGQLVMVRSDAYRAIGGHAAIRHRLHDGLALARQFRKQGFKTALFDATDIASCRMYRNAGEVWNGLLKNATEGMATPKALPLWTVLLGAAQVLPFFLPWTKVTGLAGGMTLLTRSLIAYRFQQGWRTVLLAPLGTAALLLLQWQALIGERLGYAPRWRGRSYPRRTDA</sequence>
<keyword evidence="1" id="KW-1133">Transmembrane helix</keyword>
<feature type="transmembrane region" description="Helical" evidence="1">
    <location>
        <begin position="324"/>
        <end position="343"/>
    </location>
</feature>
<feature type="transmembrane region" description="Helical" evidence="1">
    <location>
        <begin position="299"/>
        <end position="317"/>
    </location>
</feature>
<keyword evidence="1" id="KW-0812">Transmembrane</keyword>
<dbReference type="RefSeq" id="WP_148621257.1">
    <property type="nucleotide sequence ID" value="NZ_CP043044.1"/>
</dbReference>
<dbReference type="AlphaFoldDB" id="A0AAP9EU49"/>